<accession>A0A5K3EJG9</accession>
<organism evidence="2">
    <name type="scientific">Mesocestoides corti</name>
    <name type="common">Flatworm</name>
    <dbReference type="NCBI Taxonomy" id="53468"/>
    <lineage>
        <taxon>Eukaryota</taxon>
        <taxon>Metazoa</taxon>
        <taxon>Spiralia</taxon>
        <taxon>Lophotrochozoa</taxon>
        <taxon>Platyhelminthes</taxon>
        <taxon>Cestoda</taxon>
        <taxon>Eucestoda</taxon>
        <taxon>Cyclophyllidea</taxon>
        <taxon>Mesocestoididae</taxon>
        <taxon>Mesocestoides</taxon>
    </lineage>
</organism>
<name>A0A5K3EJG9_MESCO</name>
<dbReference type="AlphaFoldDB" id="A0A5K3EJG9"/>
<evidence type="ECO:0000256" key="1">
    <source>
        <dbReference type="SAM" id="MobiDB-lite"/>
    </source>
</evidence>
<proteinExistence type="predicted"/>
<protein>
    <submittedName>
        <fullName evidence="2">Fork-head domain-containing protein</fullName>
    </submittedName>
</protein>
<sequence length="455" mass="50888">MLAGLTNQTVGLLEVEDIFGSPNRRRKGSAPHKSKHQFPYINIADAIEPINLTHKHFEGEDQQFKALHESSSPPSSCNNHSGFSAYRERVDFNRNPYLLTEANAKLSALCAFPLASRRCHYISPTECAISGGKPDSGPELKLRTPNFFHEVGQFSRFFIPNTLSGLVGKSAPALKGNSNVLQLLNYCVEQIPLPPLGSDCHGFLNSLYSYTMLQAINFQKSVLRYLTELSEKTQFQPSAPQDSWTMNFLERSFQQNFSDKFAPGMTRNSSTEDMSPSNESTANDNDTAIAIDLRVRPANPSPDVCPMNFGLSPLPHEAGSKDETTNSSDANRISGLLTHAFNRRLPCFPNYSNELCPPFTPRHFISRFAMKTPTRCLNGRRLKTNPFKNKKARNNVGNLTPSAEIFGRDSCNLHSKKTSFRGTSEEENEVCPHFKPVEQDVSTFFTNIMLDYELT</sequence>
<reference evidence="2" key="1">
    <citation type="submission" date="2019-11" db="UniProtKB">
        <authorList>
            <consortium name="WormBaseParasite"/>
        </authorList>
    </citation>
    <scope>IDENTIFICATION</scope>
</reference>
<evidence type="ECO:0000313" key="2">
    <source>
        <dbReference type="WBParaSite" id="MCU_000724-RA"/>
    </source>
</evidence>
<feature type="compositionally biased region" description="Polar residues" evidence="1">
    <location>
        <begin position="266"/>
        <end position="284"/>
    </location>
</feature>
<feature type="region of interest" description="Disordered" evidence="1">
    <location>
        <begin position="260"/>
        <end position="284"/>
    </location>
</feature>
<dbReference type="WBParaSite" id="MCU_000724-RA">
    <property type="protein sequence ID" value="MCU_000724-RA"/>
    <property type="gene ID" value="MCU_000724"/>
</dbReference>